<evidence type="ECO:0000256" key="4">
    <source>
        <dbReference type="ARBA" id="ARBA00022452"/>
    </source>
</evidence>
<reference evidence="18" key="1">
    <citation type="submission" date="2022-10" db="EMBL/GenBank/DDBJ databases">
        <title>Characterization and whole genome sequencing of a new Roseateles species, isolated from fresh water.</title>
        <authorList>
            <person name="Guliayeva D.Y."/>
            <person name="Akhremchuk A.E."/>
            <person name="Sikolenko M.A."/>
            <person name="Valentovich L.N."/>
            <person name="Sidarenka A.V."/>
        </authorList>
    </citation>
    <scope>NUCLEOTIDE SEQUENCE</scope>
    <source>
        <strain evidence="18">BIM B-1768</strain>
    </source>
</reference>
<dbReference type="Proteomes" id="UP001064933">
    <property type="component" value="Chromosome"/>
</dbReference>
<dbReference type="RefSeq" id="WP_261758038.1">
    <property type="nucleotide sequence ID" value="NZ_CP104562.2"/>
</dbReference>
<evidence type="ECO:0000256" key="5">
    <source>
        <dbReference type="ARBA" id="ARBA00022496"/>
    </source>
</evidence>
<keyword evidence="7" id="KW-0408">Iron</keyword>
<dbReference type="InterPro" id="IPR012910">
    <property type="entry name" value="Plug_dom"/>
</dbReference>
<keyword evidence="8" id="KW-0406">Ion transport</keyword>
<keyword evidence="6 13" id="KW-0812">Transmembrane</keyword>
<evidence type="ECO:0000256" key="11">
    <source>
        <dbReference type="ARBA" id="ARBA00023170"/>
    </source>
</evidence>
<evidence type="ECO:0000256" key="8">
    <source>
        <dbReference type="ARBA" id="ARBA00023065"/>
    </source>
</evidence>
<feature type="domain" description="TonB-dependent receptor-like beta-barrel" evidence="16">
    <location>
        <begin position="277"/>
        <end position="657"/>
    </location>
</feature>
<dbReference type="EMBL" id="CP104562">
    <property type="protein sequence ID" value="UXH78257.1"/>
    <property type="molecule type" value="Genomic_DNA"/>
</dbReference>
<feature type="domain" description="TonB-dependent receptor plug" evidence="17">
    <location>
        <begin position="57"/>
        <end position="167"/>
    </location>
</feature>
<evidence type="ECO:0000259" key="17">
    <source>
        <dbReference type="Pfam" id="PF07715"/>
    </source>
</evidence>
<dbReference type="Pfam" id="PF00593">
    <property type="entry name" value="TonB_dep_Rec_b-barrel"/>
    <property type="match status" value="1"/>
</dbReference>
<evidence type="ECO:0000256" key="9">
    <source>
        <dbReference type="ARBA" id="ARBA00023077"/>
    </source>
</evidence>
<keyword evidence="15" id="KW-0732">Signal</keyword>
<evidence type="ECO:0000256" key="15">
    <source>
        <dbReference type="SAM" id="SignalP"/>
    </source>
</evidence>
<dbReference type="PANTHER" id="PTHR32552:SF81">
    <property type="entry name" value="TONB-DEPENDENT OUTER MEMBRANE RECEPTOR"/>
    <property type="match status" value="1"/>
</dbReference>
<sequence>MNHPTCALLSALAFTPYAFAQTQSTAPAAPPTQLQGVVVTGRTASDPVRKDIETEQAATPGAVTVLDGEGLRQRNVTSLADALRYVPGLFVASGSTGDATFYSSRGSNLDATNYDGNGIKLLVDGLPVTGADGNNHNRDVDPLSARYAIVARGANALTYGASTLGGAIDFITPTARDSAVNEVLINGGSHGQRQARATMGGHAGAFDGLVTVEGKRSDGYREHQRQRRSAVYANAGWQIDERVQTRFYVTAIDNKQQLPGALTRDEWADDPKQAQAAAAAGDYQYNVKTWRLANKTTWQIDADTKLSAGLSYERQKLFHPIVYSPPYFSLLIDTEQRNAGATLRYERRVGTHGLLLGLNYARMTVKGSNDSYTPSSWTQTPFTTVDNQADSLELFAMDRWQFASGWTAVYGAQVVNSSRDIRNTSVPGGALLHPSGDYDAVNPRAGLIRQLTPDIQVFTNLSRLYEAPTTFELQDDARGDGSALAAMRGVVAEIGTRGTHTAGRHRWHWETALYYGRLRNEILSRDDPDAPGTSLSMNAGRTIHAGLEALVGASLAVDATGTHRIEPLVNLTLNHFKFRGDRVYGHGDLPAAPKYAVKGEVLYRHASGFFAGPTFDVIGRRWADFSNTYQVDAYTLWGLRAGLGGKGWEAYVEGRNLGDKAHVSQFSVRDRAAAGDAILSPGEPRSVYVGARLTF</sequence>
<dbReference type="InterPro" id="IPR037066">
    <property type="entry name" value="Plug_dom_sf"/>
</dbReference>
<evidence type="ECO:0000256" key="1">
    <source>
        <dbReference type="ARBA" id="ARBA00004571"/>
    </source>
</evidence>
<dbReference type="InterPro" id="IPR000531">
    <property type="entry name" value="Beta-barrel_TonB"/>
</dbReference>
<dbReference type="InterPro" id="IPR036942">
    <property type="entry name" value="Beta-barrel_TonB_sf"/>
</dbReference>
<feature type="signal peptide" evidence="15">
    <location>
        <begin position="1"/>
        <end position="20"/>
    </location>
</feature>
<evidence type="ECO:0000313" key="19">
    <source>
        <dbReference type="Proteomes" id="UP001064933"/>
    </source>
</evidence>
<dbReference type="PANTHER" id="PTHR32552">
    <property type="entry name" value="FERRICHROME IRON RECEPTOR-RELATED"/>
    <property type="match status" value="1"/>
</dbReference>
<proteinExistence type="inferred from homology"/>
<keyword evidence="3 13" id="KW-0813">Transport</keyword>
<protein>
    <submittedName>
        <fullName evidence="18">TonB-dependent receptor</fullName>
    </submittedName>
</protein>
<evidence type="ECO:0000256" key="10">
    <source>
        <dbReference type="ARBA" id="ARBA00023136"/>
    </source>
</evidence>
<organism evidence="18 19">
    <name type="scientific">Roseateles amylovorans</name>
    <dbReference type="NCBI Taxonomy" id="2978473"/>
    <lineage>
        <taxon>Bacteria</taxon>
        <taxon>Pseudomonadati</taxon>
        <taxon>Pseudomonadota</taxon>
        <taxon>Betaproteobacteria</taxon>
        <taxon>Burkholderiales</taxon>
        <taxon>Sphaerotilaceae</taxon>
        <taxon>Roseateles</taxon>
    </lineage>
</organism>
<dbReference type="Gene3D" id="2.40.170.20">
    <property type="entry name" value="TonB-dependent receptor, beta-barrel domain"/>
    <property type="match status" value="1"/>
</dbReference>
<evidence type="ECO:0000256" key="3">
    <source>
        <dbReference type="ARBA" id="ARBA00022448"/>
    </source>
</evidence>
<keyword evidence="19" id="KW-1185">Reference proteome</keyword>
<comment type="subcellular location">
    <subcellularLocation>
        <location evidence="1 13">Cell outer membrane</location>
        <topology evidence="1 13">Multi-pass membrane protein</topology>
    </subcellularLocation>
</comment>
<dbReference type="PROSITE" id="PS52016">
    <property type="entry name" value="TONB_DEPENDENT_REC_3"/>
    <property type="match status" value="1"/>
</dbReference>
<keyword evidence="11 18" id="KW-0675">Receptor</keyword>
<dbReference type="Pfam" id="PF07715">
    <property type="entry name" value="Plug"/>
    <property type="match status" value="1"/>
</dbReference>
<evidence type="ECO:0000259" key="16">
    <source>
        <dbReference type="Pfam" id="PF00593"/>
    </source>
</evidence>
<evidence type="ECO:0000256" key="14">
    <source>
        <dbReference type="RuleBase" id="RU003357"/>
    </source>
</evidence>
<accession>A0ABY6AZZ0</accession>
<name>A0ABY6AZZ0_9BURK</name>
<evidence type="ECO:0000256" key="13">
    <source>
        <dbReference type="PROSITE-ProRule" id="PRU01360"/>
    </source>
</evidence>
<comment type="similarity">
    <text evidence="2 13 14">Belongs to the TonB-dependent receptor family.</text>
</comment>
<gene>
    <name evidence="18" type="ORF">N4261_25465</name>
</gene>
<evidence type="ECO:0000256" key="12">
    <source>
        <dbReference type="ARBA" id="ARBA00023237"/>
    </source>
</evidence>
<dbReference type="InterPro" id="IPR039426">
    <property type="entry name" value="TonB-dep_rcpt-like"/>
</dbReference>
<evidence type="ECO:0000313" key="18">
    <source>
        <dbReference type="EMBL" id="UXH78257.1"/>
    </source>
</evidence>
<evidence type="ECO:0000256" key="6">
    <source>
        <dbReference type="ARBA" id="ARBA00022692"/>
    </source>
</evidence>
<keyword evidence="12 13" id="KW-0998">Cell outer membrane</keyword>
<dbReference type="Gene3D" id="2.170.130.10">
    <property type="entry name" value="TonB-dependent receptor, plug domain"/>
    <property type="match status" value="1"/>
</dbReference>
<evidence type="ECO:0000256" key="7">
    <source>
        <dbReference type="ARBA" id="ARBA00023004"/>
    </source>
</evidence>
<keyword evidence="5" id="KW-0410">Iron transport</keyword>
<feature type="chain" id="PRO_5046486810" evidence="15">
    <location>
        <begin position="21"/>
        <end position="695"/>
    </location>
</feature>
<evidence type="ECO:0000256" key="2">
    <source>
        <dbReference type="ARBA" id="ARBA00009810"/>
    </source>
</evidence>
<keyword evidence="4 13" id="KW-1134">Transmembrane beta strand</keyword>
<keyword evidence="10 13" id="KW-0472">Membrane</keyword>
<dbReference type="SUPFAM" id="SSF56935">
    <property type="entry name" value="Porins"/>
    <property type="match status" value="1"/>
</dbReference>
<keyword evidence="9 14" id="KW-0798">TonB box</keyword>